<dbReference type="CDD" id="cd13925">
    <property type="entry name" value="RPF"/>
    <property type="match status" value="1"/>
</dbReference>
<dbReference type="FunFam" id="1.10.530.10:FF:000029">
    <property type="entry name" value="Resuscitation-promoting factor RpfA"/>
    <property type="match status" value="1"/>
</dbReference>
<evidence type="ECO:0000313" key="10">
    <source>
        <dbReference type="EMBL" id="TDZ77431.1"/>
    </source>
</evidence>
<keyword evidence="2 8" id="KW-0732">Signal</keyword>
<evidence type="ECO:0000256" key="8">
    <source>
        <dbReference type="SAM" id="SignalP"/>
    </source>
</evidence>
<reference evidence="10 11" key="1">
    <citation type="journal article" date="2019" name="Sci. Rep.">
        <title>Extended insight into the Mycobacterium chelonae-abscessus complex through whole genome sequencing of Mycobacterium salmoniphilum outbreak and Mycobacterium salmoniphilum-like strains.</title>
        <authorList>
            <person name="Behra P.R.K."/>
            <person name="Das S."/>
            <person name="Pettersson B.M.F."/>
            <person name="Shirreff L."/>
            <person name="DuCote T."/>
            <person name="Jacobsson K.G."/>
            <person name="Ennis D.G."/>
            <person name="Kirsebom L.A."/>
        </authorList>
    </citation>
    <scope>NUCLEOTIDE SEQUENCE [LARGE SCALE GENOMIC DNA]</scope>
    <source>
        <strain evidence="10 11">DE 4585</strain>
    </source>
</reference>
<dbReference type="Pfam" id="PF06737">
    <property type="entry name" value="Transglycosylas"/>
    <property type="match status" value="1"/>
</dbReference>
<keyword evidence="5" id="KW-0843">Virulence</keyword>
<comment type="caution">
    <text evidence="10">The sequence shown here is derived from an EMBL/GenBank/DDBJ whole genome shotgun (WGS) entry which is preliminary data.</text>
</comment>
<organism evidence="10 11">
    <name type="scientific">Mycobacteroides salmoniphilum</name>
    <dbReference type="NCBI Taxonomy" id="404941"/>
    <lineage>
        <taxon>Bacteria</taxon>
        <taxon>Bacillati</taxon>
        <taxon>Actinomycetota</taxon>
        <taxon>Actinomycetes</taxon>
        <taxon>Mycobacteriales</taxon>
        <taxon>Mycobacteriaceae</taxon>
        <taxon>Mycobacteroides</taxon>
    </lineage>
</organism>
<evidence type="ECO:0000256" key="4">
    <source>
        <dbReference type="ARBA" id="ARBA00022801"/>
    </source>
</evidence>
<evidence type="ECO:0000256" key="6">
    <source>
        <dbReference type="ARBA" id="ARBA00070624"/>
    </source>
</evidence>
<dbReference type="Gene3D" id="1.10.530.10">
    <property type="match status" value="1"/>
</dbReference>
<dbReference type="SUPFAM" id="SSF53955">
    <property type="entry name" value="Lysozyme-like"/>
    <property type="match status" value="1"/>
</dbReference>
<evidence type="ECO:0000256" key="7">
    <source>
        <dbReference type="SAM" id="MobiDB-lite"/>
    </source>
</evidence>
<dbReference type="AlphaFoldDB" id="A0A4R8RXA1"/>
<protein>
    <recommendedName>
        <fullName evidence="6">Resuscitation-promoting factor RpfA</fullName>
    </recommendedName>
</protein>
<evidence type="ECO:0000256" key="3">
    <source>
        <dbReference type="ARBA" id="ARBA00022737"/>
    </source>
</evidence>
<sequence length="362" mass="36196" precursor="true">MSGRHSKPTKAGAKAAKVAVAGAGLVGGGLMMAATAAAATDGEWDQVARCESGNNWAINTGNGYQGGLQFSPSTWINSGGGQYAPSAHLATKEQQIAVAEKVLAGQGRGAWPVCGRGLSGSTPRTAPAANITPAAHHEEQAAAEPAPAPAPEADEQFVAEAPEAPIVEEAPAPQEAPAPEVQDVDFQSGPAPAEPAPAPEPVAEEAPALEVIAAPAPEAPVVDEAPAPEQAPAPEAPAAEDQVLPYEFQSGPAPAEPEPAPAPAATAPEIPLPAGVPDAADIGFAAGKAAFDAGPVASNGALNPEAISGVVRHLPDPNNLPPGTTDVTPQDSRGVSYLKDIVFAMQTQDVKASDAILALAQR</sequence>
<keyword evidence="3" id="KW-0677">Repeat</keyword>
<gene>
    <name evidence="10" type="primary">rpfA</name>
    <name evidence="10" type="ORF">DE4585_04825</name>
</gene>
<dbReference type="GO" id="GO:0016787">
    <property type="term" value="F:hydrolase activity"/>
    <property type="evidence" value="ECO:0007669"/>
    <property type="project" value="UniProtKB-KW"/>
</dbReference>
<evidence type="ECO:0000256" key="2">
    <source>
        <dbReference type="ARBA" id="ARBA00022729"/>
    </source>
</evidence>
<feature type="region of interest" description="Disordered" evidence="7">
    <location>
        <begin position="173"/>
        <end position="202"/>
    </location>
</feature>
<accession>A0A4R8RXA1</accession>
<name>A0A4R8RXA1_9MYCO</name>
<dbReference type="RefSeq" id="WP_134074026.1">
    <property type="nucleotide sequence ID" value="NZ_PECH01000010.1"/>
</dbReference>
<feature type="domain" description="Resuscitation-promoting factor core lysozyme-like" evidence="9">
    <location>
        <begin position="38"/>
        <end position="114"/>
    </location>
</feature>
<dbReference type="Proteomes" id="UP000295117">
    <property type="component" value="Unassembled WGS sequence"/>
</dbReference>
<dbReference type="EMBL" id="PECH01000010">
    <property type="protein sequence ID" value="TDZ77431.1"/>
    <property type="molecule type" value="Genomic_DNA"/>
</dbReference>
<dbReference type="InterPro" id="IPR023346">
    <property type="entry name" value="Lysozyme-like_dom_sf"/>
</dbReference>
<evidence type="ECO:0000256" key="5">
    <source>
        <dbReference type="ARBA" id="ARBA00023026"/>
    </source>
</evidence>
<proteinExistence type="inferred from homology"/>
<evidence type="ECO:0000256" key="1">
    <source>
        <dbReference type="ARBA" id="ARBA00010830"/>
    </source>
</evidence>
<comment type="similarity">
    <text evidence="1">Belongs to the transglycosylase family. Rpf subfamily.</text>
</comment>
<evidence type="ECO:0000259" key="9">
    <source>
        <dbReference type="Pfam" id="PF06737"/>
    </source>
</evidence>
<feature type="signal peptide" evidence="8">
    <location>
        <begin position="1"/>
        <end position="38"/>
    </location>
</feature>
<keyword evidence="4 10" id="KW-0378">Hydrolase</keyword>
<evidence type="ECO:0000313" key="11">
    <source>
        <dbReference type="Proteomes" id="UP000295117"/>
    </source>
</evidence>
<feature type="chain" id="PRO_5020406262" description="Resuscitation-promoting factor RpfA" evidence="8">
    <location>
        <begin position="39"/>
        <end position="362"/>
    </location>
</feature>
<dbReference type="InterPro" id="IPR010618">
    <property type="entry name" value="RPF"/>
</dbReference>